<dbReference type="GO" id="GO:0008483">
    <property type="term" value="F:transaminase activity"/>
    <property type="evidence" value="ECO:0007669"/>
    <property type="project" value="UniProtKB-KW"/>
</dbReference>
<dbReference type="InterPro" id="IPR050571">
    <property type="entry name" value="Class-IV_PLP-Dep_Aminotrnsfr"/>
</dbReference>
<comment type="similarity">
    <text evidence="1">Belongs to the class-IV pyridoxal-phosphate-dependent aminotransferase family.</text>
</comment>
<dbReference type="InterPro" id="IPR001544">
    <property type="entry name" value="Aminotrans_IV"/>
</dbReference>
<keyword evidence="2" id="KW-0032">Aminotransferase</keyword>
<evidence type="ECO:0000313" key="3">
    <source>
        <dbReference type="Proteomes" id="UP000182375"/>
    </source>
</evidence>
<reference evidence="2 3" key="1">
    <citation type="submission" date="2016-10" db="EMBL/GenBank/DDBJ databases">
        <authorList>
            <person name="de Groot N.N."/>
        </authorList>
    </citation>
    <scope>NUCLEOTIDE SEQUENCE [LARGE SCALE GENOMIC DNA]</scope>
    <source>
        <strain evidence="2 3">DSM 40306</strain>
    </source>
</reference>
<dbReference type="GO" id="GO:0008153">
    <property type="term" value="P:4-aminobenzoate biosynthetic process"/>
    <property type="evidence" value="ECO:0007669"/>
    <property type="project" value="TreeGrafter"/>
</dbReference>
<organism evidence="2 3">
    <name type="scientific">Streptomyces misionensis</name>
    <dbReference type="NCBI Taxonomy" id="67331"/>
    <lineage>
        <taxon>Bacteria</taxon>
        <taxon>Bacillati</taxon>
        <taxon>Actinomycetota</taxon>
        <taxon>Actinomycetes</taxon>
        <taxon>Kitasatosporales</taxon>
        <taxon>Streptomycetaceae</taxon>
        <taxon>Streptomyces</taxon>
    </lineage>
</organism>
<dbReference type="GO" id="GO:0005829">
    <property type="term" value="C:cytosol"/>
    <property type="evidence" value="ECO:0007669"/>
    <property type="project" value="TreeGrafter"/>
</dbReference>
<gene>
    <name evidence="2" type="ORF">SAMN04490357_0881</name>
</gene>
<dbReference type="EMBL" id="FNTD01000004">
    <property type="protein sequence ID" value="SEB98192.1"/>
    <property type="molecule type" value="Genomic_DNA"/>
</dbReference>
<proteinExistence type="inferred from homology"/>
<dbReference type="InterPro" id="IPR036038">
    <property type="entry name" value="Aminotransferase-like"/>
</dbReference>
<dbReference type="STRING" id="67331.SAMN04490357_0881"/>
<dbReference type="SUPFAM" id="SSF56752">
    <property type="entry name" value="D-aminoacid aminotransferase-like PLP-dependent enzymes"/>
    <property type="match status" value="1"/>
</dbReference>
<dbReference type="Proteomes" id="UP000182375">
    <property type="component" value="Unassembled WGS sequence"/>
</dbReference>
<dbReference type="Gene3D" id="3.20.10.10">
    <property type="entry name" value="D-amino Acid Aminotransferase, subunit A, domain 2"/>
    <property type="match status" value="1"/>
</dbReference>
<keyword evidence="2" id="KW-0808">Transferase</keyword>
<dbReference type="NCBIfam" id="NF006734">
    <property type="entry name" value="PRK09266.1"/>
    <property type="match status" value="1"/>
</dbReference>
<dbReference type="RefSeq" id="WP_208624812.1">
    <property type="nucleotide sequence ID" value="NZ_FNTD01000004.1"/>
</dbReference>
<dbReference type="Pfam" id="PF01063">
    <property type="entry name" value="Aminotran_4"/>
    <property type="match status" value="1"/>
</dbReference>
<sequence length="268" mass="28847">MEVNGAEADGEDLKVLARATYAHFSSMQARGGAVRGLDLHLKRLADNTRELFGTGLDTERVRSFVRHALLARPDAASVRVTVFSRRQDAVLRGEEVAPDVAVTTGDPLPERTSPVRLRTVAYERDLAHVKHAGTFGLGLHRRRAVLAGYDDALFVDRDGRIGEASVSNIGFFDGERVIWPRAAVLPGITMQLLERGLAAKGVPSERREVHLRDLGTWAAGTPALAAFLSNSISPAVPVAGVDATALAVDPALTDLLVGCYESNPWQPV</sequence>
<evidence type="ECO:0000313" key="2">
    <source>
        <dbReference type="EMBL" id="SEB98192.1"/>
    </source>
</evidence>
<dbReference type="InterPro" id="IPR043132">
    <property type="entry name" value="BCAT-like_C"/>
</dbReference>
<dbReference type="PANTHER" id="PTHR42743:SF2">
    <property type="entry name" value="AMINODEOXYCHORISMATE LYASE"/>
    <property type="match status" value="1"/>
</dbReference>
<keyword evidence="2" id="KW-0456">Lyase</keyword>
<dbReference type="PANTHER" id="PTHR42743">
    <property type="entry name" value="AMINO-ACID AMINOTRANSFERASE"/>
    <property type="match status" value="1"/>
</dbReference>
<evidence type="ECO:0000256" key="1">
    <source>
        <dbReference type="ARBA" id="ARBA00009320"/>
    </source>
</evidence>
<protein>
    <submittedName>
        <fullName evidence="2">Branched-chain amino acid aminotransferase/4-amino-4-deoxychorismate lyase</fullName>
    </submittedName>
</protein>
<dbReference type="AlphaFoldDB" id="A0A1H4NU58"/>
<dbReference type="GO" id="GO:0008696">
    <property type="term" value="F:4-amino-4-deoxychorismate lyase activity"/>
    <property type="evidence" value="ECO:0007669"/>
    <property type="project" value="TreeGrafter"/>
</dbReference>
<name>A0A1H4NU58_9ACTN</name>
<accession>A0A1H4NU58</accession>
<dbReference type="GeneID" id="95510141"/>